<dbReference type="InterPro" id="IPR025591">
    <property type="entry name" value="RloB"/>
</dbReference>
<dbReference type="EMBL" id="CP036318">
    <property type="protein sequence ID" value="QDV55453.1"/>
    <property type="molecule type" value="Genomic_DNA"/>
</dbReference>
<evidence type="ECO:0000313" key="1">
    <source>
        <dbReference type="EMBL" id="QDV55453.1"/>
    </source>
</evidence>
<organism evidence="1 2">
    <name type="scientific">Rosistilla oblonga</name>
    <dbReference type="NCBI Taxonomy" id="2527990"/>
    <lineage>
        <taxon>Bacteria</taxon>
        <taxon>Pseudomonadati</taxon>
        <taxon>Planctomycetota</taxon>
        <taxon>Planctomycetia</taxon>
        <taxon>Pirellulales</taxon>
        <taxon>Pirellulaceae</taxon>
        <taxon>Rosistilla</taxon>
    </lineage>
</organism>
<proteinExistence type="predicted"/>
<reference evidence="1 2" key="1">
    <citation type="submission" date="2019-02" db="EMBL/GenBank/DDBJ databases">
        <title>Deep-cultivation of Planctomycetes and their phenomic and genomic characterization uncovers novel biology.</title>
        <authorList>
            <person name="Wiegand S."/>
            <person name="Jogler M."/>
            <person name="Boedeker C."/>
            <person name="Pinto D."/>
            <person name="Vollmers J."/>
            <person name="Rivas-Marin E."/>
            <person name="Kohn T."/>
            <person name="Peeters S.H."/>
            <person name="Heuer A."/>
            <person name="Rast P."/>
            <person name="Oberbeckmann S."/>
            <person name="Bunk B."/>
            <person name="Jeske O."/>
            <person name="Meyerdierks A."/>
            <person name="Storesund J.E."/>
            <person name="Kallscheuer N."/>
            <person name="Luecker S."/>
            <person name="Lage O.M."/>
            <person name="Pohl T."/>
            <person name="Merkel B.J."/>
            <person name="Hornburger P."/>
            <person name="Mueller R.-W."/>
            <person name="Bruemmer F."/>
            <person name="Labrenz M."/>
            <person name="Spormann A.M."/>
            <person name="Op den Camp H."/>
            <person name="Overmann J."/>
            <person name="Amann R."/>
            <person name="Jetten M.S.M."/>
            <person name="Mascher T."/>
            <person name="Medema M.H."/>
            <person name="Devos D.P."/>
            <person name="Kaster A.-K."/>
            <person name="Ovreas L."/>
            <person name="Rohde M."/>
            <person name="Galperin M.Y."/>
            <person name="Jogler C."/>
        </authorList>
    </citation>
    <scope>NUCLEOTIDE SEQUENCE [LARGE SCALE GENOMIC DNA]</scope>
    <source>
        <strain evidence="1 2">Mal33</strain>
    </source>
</reference>
<keyword evidence="2" id="KW-1185">Reference proteome</keyword>
<protein>
    <recommendedName>
        <fullName evidence="3">RloB-like protein</fullName>
    </recommendedName>
</protein>
<evidence type="ECO:0008006" key="3">
    <source>
        <dbReference type="Google" id="ProtNLM"/>
    </source>
</evidence>
<dbReference type="AlphaFoldDB" id="A0A518IQX5"/>
<accession>A0A518IQX5</accession>
<name>A0A518IQX5_9BACT</name>
<sequence>MGRRDRPRKPARRPAFRESLPRILIVTEGAETERAYFEGLARSEKNPLVTVDVIGGAGVPRSIVQRAKELKNEASKRARREQDDNLQYNEVWCAFDVDEHPGIEAAVQMAGANEIQVAISNPCIELWLWLHFADQPGMQGRHKLLKMLKSHLPNYNKSIDFDIYKPHVPKACARAAKLDQLHESTNSPGANPSTGVWRLVRVIQKGPQSDGQR</sequence>
<dbReference type="Proteomes" id="UP000316770">
    <property type="component" value="Chromosome"/>
</dbReference>
<dbReference type="Pfam" id="PF13707">
    <property type="entry name" value="RloB"/>
    <property type="match status" value="1"/>
</dbReference>
<gene>
    <name evidence="1" type="ORF">Mal33_14270</name>
</gene>
<evidence type="ECO:0000313" key="2">
    <source>
        <dbReference type="Proteomes" id="UP000316770"/>
    </source>
</evidence>